<evidence type="ECO:0000313" key="3">
    <source>
        <dbReference type="Proteomes" id="UP000619457"/>
    </source>
</evidence>
<dbReference type="Proteomes" id="UP000619457">
    <property type="component" value="Unassembled WGS sequence"/>
</dbReference>
<evidence type="ECO:0000256" key="1">
    <source>
        <dbReference type="SAM" id="MobiDB-lite"/>
    </source>
</evidence>
<feature type="region of interest" description="Disordered" evidence="1">
    <location>
        <begin position="56"/>
        <end position="82"/>
    </location>
</feature>
<accession>A0A918PT66</accession>
<name>A0A918PT66_9BACT</name>
<sequence>MNKHELSKKAEDLERQLDLQLEVFKKESESWAKVGGAVLAGGLLAYGGTRLIKGKKSDKRKLKSSANPSINKSRKIKKQKSSFGGTLGKRLFMVALTIGQAKLIEVLSKKVNNDSPK</sequence>
<proteinExistence type="predicted"/>
<dbReference type="RefSeq" id="WP_018472453.1">
    <property type="nucleotide sequence ID" value="NZ_BMWX01000002.1"/>
</dbReference>
<evidence type="ECO:0000313" key="2">
    <source>
        <dbReference type="EMBL" id="GGZ19708.1"/>
    </source>
</evidence>
<dbReference type="AlphaFoldDB" id="A0A918PT66"/>
<organism evidence="2 3">
    <name type="scientific">Echinicola pacifica</name>
    <dbReference type="NCBI Taxonomy" id="346377"/>
    <lineage>
        <taxon>Bacteria</taxon>
        <taxon>Pseudomonadati</taxon>
        <taxon>Bacteroidota</taxon>
        <taxon>Cytophagia</taxon>
        <taxon>Cytophagales</taxon>
        <taxon>Cyclobacteriaceae</taxon>
        <taxon>Echinicola</taxon>
    </lineage>
</organism>
<reference evidence="2" key="1">
    <citation type="journal article" date="2014" name="Int. J. Syst. Evol. Microbiol.">
        <title>Complete genome sequence of Corynebacterium casei LMG S-19264T (=DSM 44701T), isolated from a smear-ripened cheese.</title>
        <authorList>
            <consortium name="US DOE Joint Genome Institute (JGI-PGF)"/>
            <person name="Walter F."/>
            <person name="Albersmeier A."/>
            <person name="Kalinowski J."/>
            <person name="Ruckert C."/>
        </authorList>
    </citation>
    <scope>NUCLEOTIDE SEQUENCE</scope>
    <source>
        <strain evidence="2">KCTC 12368</strain>
    </source>
</reference>
<comment type="caution">
    <text evidence="2">The sequence shown here is derived from an EMBL/GenBank/DDBJ whole genome shotgun (WGS) entry which is preliminary data.</text>
</comment>
<keyword evidence="3" id="KW-1185">Reference proteome</keyword>
<protein>
    <submittedName>
        <fullName evidence="2">Uncharacterized protein</fullName>
    </submittedName>
</protein>
<reference evidence="2" key="2">
    <citation type="submission" date="2020-09" db="EMBL/GenBank/DDBJ databases">
        <authorList>
            <person name="Sun Q."/>
            <person name="Kim S."/>
        </authorList>
    </citation>
    <scope>NUCLEOTIDE SEQUENCE</scope>
    <source>
        <strain evidence="2">KCTC 12368</strain>
    </source>
</reference>
<dbReference type="EMBL" id="BMWX01000002">
    <property type="protein sequence ID" value="GGZ19708.1"/>
    <property type="molecule type" value="Genomic_DNA"/>
</dbReference>
<gene>
    <name evidence="2" type="ORF">GCM10007049_10270</name>
</gene>